<sequence length="126" mass="14870">MMSNAEFIEKERARLLNDMEQVNAELKNLRDLMQSEVDIEPDEGDAEVFEREKNAALIAVLERRLKDIETALRLIEKGEYGICTRCGKPIELERLEIKPDATLCIECQREVERLNRRNRPQRQIEW</sequence>
<comment type="caution">
    <text evidence="7">The sequence shown here is derived from an EMBL/GenBank/DDBJ whole genome shotgun (WGS) entry which is preliminary data.</text>
</comment>
<dbReference type="SUPFAM" id="SSF57716">
    <property type="entry name" value="Glucocorticoid receptor-like (DNA-binding domain)"/>
    <property type="match status" value="1"/>
</dbReference>
<evidence type="ECO:0000256" key="5">
    <source>
        <dbReference type="SAM" id="Coils"/>
    </source>
</evidence>
<protein>
    <submittedName>
        <fullName evidence="7">TraR/DksA family transcriptional regulator</fullName>
    </submittedName>
</protein>
<organism evidence="7">
    <name type="scientific">Caldilinea aerophila</name>
    <dbReference type="NCBI Taxonomy" id="133453"/>
    <lineage>
        <taxon>Bacteria</taxon>
        <taxon>Bacillati</taxon>
        <taxon>Chloroflexota</taxon>
        <taxon>Caldilineae</taxon>
        <taxon>Caldilineales</taxon>
        <taxon>Caldilineaceae</taxon>
        <taxon>Caldilinea</taxon>
    </lineage>
</organism>
<dbReference type="PROSITE" id="PS51128">
    <property type="entry name" value="ZF_DKSA_2"/>
    <property type="match status" value="1"/>
</dbReference>
<evidence type="ECO:0000256" key="4">
    <source>
        <dbReference type="PROSITE-ProRule" id="PRU00510"/>
    </source>
</evidence>
<feature type="zinc finger region" description="dksA C4-type" evidence="4">
    <location>
        <begin position="83"/>
        <end position="107"/>
    </location>
</feature>
<feature type="coiled-coil region" evidence="5">
    <location>
        <begin position="5"/>
        <end position="78"/>
    </location>
</feature>
<keyword evidence="1" id="KW-0479">Metal-binding</keyword>
<dbReference type="AlphaFoldDB" id="A0A7C1JER8"/>
<dbReference type="InterPro" id="IPR037187">
    <property type="entry name" value="DnaK_N"/>
</dbReference>
<keyword evidence="2" id="KW-0863">Zinc-finger</keyword>
<dbReference type="PANTHER" id="PTHR33823:SF4">
    <property type="entry name" value="GENERAL STRESS PROTEIN 16O"/>
    <property type="match status" value="1"/>
</dbReference>
<feature type="domain" description="Zinc finger DksA/TraR C4-type" evidence="6">
    <location>
        <begin position="78"/>
        <end position="113"/>
    </location>
</feature>
<evidence type="ECO:0000259" key="6">
    <source>
        <dbReference type="Pfam" id="PF01258"/>
    </source>
</evidence>
<proteinExistence type="predicted"/>
<evidence type="ECO:0000256" key="3">
    <source>
        <dbReference type="ARBA" id="ARBA00022833"/>
    </source>
</evidence>
<dbReference type="Pfam" id="PF01258">
    <property type="entry name" value="zf-dskA_traR"/>
    <property type="match status" value="1"/>
</dbReference>
<dbReference type="GO" id="GO:0008270">
    <property type="term" value="F:zinc ion binding"/>
    <property type="evidence" value="ECO:0007669"/>
    <property type="project" value="UniProtKB-KW"/>
</dbReference>
<name>A0A7C1JER8_9CHLR</name>
<evidence type="ECO:0000256" key="2">
    <source>
        <dbReference type="ARBA" id="ARBA00022771"/>
    </source>
</evidence>
<gene>
    <name evidence="7" type="ORF">ENQ20_15050</name>
</gene>
<accession>A0A7C1JER8</accession>
<keyword evidence="5" id="KW-0175">Coiled coil</keyword>
<dbReference type="PANTHER" id="PTHR33823">
    <property type="entry name" value="RNA POLYMERASE-BINDING TRANSCRIPTION FACTOR DKSA-RELATED"/>
    <property type="match status" value="1"/>
</dbReference>
<dbReference type="EMBL" id="DSMG01000158">
    <property type="protein sequence ID" value="HDX32784.1"/>
    <property type="molecule type" value="Genomic_DNA"/>
</dbReference>
<evidence type="ECO:0000256" key="1">
    <source>
        <dbReference type="ARBA" id="ARBA00022723"/>
    </source>
</evidence>
<dbReference type="Gene3D" id="1.20.120.910">
    <property type="entry name" value="DksA, coiled-coil domain"/>
    <property type="match status" value="1"/>
</dbReference>
<dbReference type="InterPro" id="IPR000962">
    <property type="entry name" value="Znf_DskA_TraR"/>
</dbReference>
<reference evidence="7" key="1">
    <citation type="journal article" date="2020" name="mSystems">
        <title>Genome- and Community-Level Interaction Insights into Carbon Utilization and Element Cycling Functions of Hydrothermarchaeota in Hydrothermal Sediment.</title>
        <authorList>
            <person name="Zhou Z."/>
            <person name="Liu Y."/>
            <person name="Xu W."/>
            <person name="Pan J."/>
            <person name="Luo Z.H."/>
            <person name="Li M."/>
        </authorList>
    </citation>
    <scope>NUCLEOTIDE SEQUENCE [LARGE SCALE GENOMIC DNA]</scope>
    <source>
        <strain evidence="7">SpSt-289</strain>
    </source>
</reference>
<evidence type="ECO:0000313" key="7">
    <source>
        <dbReference type="EMBL" id="HDX32784.1"/>
    </source>
</evidence>
<dbReference type="SUPFAM" id="SSF109635">
    <property type="entry name" value="DnaK suppressor protein DksA, alpha-hairpin domain"/>
    <property type="match status" value="1"/>
</dbReference>
<keyword evidence="3" id="KW-0862">Zinc</keyword>